<dbReference type="CDD" id="cd01883">
    <property type="entry name" value="EF1_alpha"/>
    <property type="match status" value="1"/>
</dbReference>
<evidence type="ECO:0000256" key="5">
    <source>
        <dbReference type="ARBA" id="ARBA00022741"/>
    </source>
</evidence>
<dbReference type="CDD" id="cd03705">
    <property type="entry name" value="EF1_alpha_III"/>
    <property type="match status" value="1"/>
</dbReference>
<dbReference type="PRINTS" id="PR00315">
    <property type="entry name" value="ELONGATNFCT"/>
</dbReference>
<evidence type="ECO:0000256" key="6">
    <source>
        <dbReference type="ARBA" id="ARBA00023134"/>
    </source>
</evidence>
<keyword evidence="5" id="KW-0547">Nucleotide-binding</keyword>
<dbReference type="SUPFAM" id="SSF50465">
    <property type="entry name" value="EF-Tu/eEF-1alpha/eIF2-gamma C-terminal domain"/>
    <property type="match status" value="1"/>
</dbReference>
<name>A0A699ZX35_HAELA</name>
<dbReference type="FunFam" id="3.40.50.300:FF:002868">
    <property type="entry name" value="Eukaryotic translation elongation factor 1 alpha 2"/>
    <property type="match status" value="1"/>
</dbReference>
<dbReference type="Pfam" id="PF22594">
    <property type="entry name" value="GTP-eEF1A_C"/>
    <property type="match status" value="1"/>
</dbReference>
<evidence type="ECO:0000256" key="1">
    <source>
        <dbReference type="ARBA" id="ARBA00003982"/>
    </source>
</evidence>
<dbReference type="Pfam" id="PF00009">
    <property type="entry name" value="GTP_EFTU"/>
    <property type="match status" value="1"/>
</dbReference>
<organism evidence="8 9">
    <name type="scientific">Haematococcus lacustris</name>
    <name type="common">Green alga</name>
    <name type="synonym">Haematococcus pluvialis</name>
    <dbReference type="NCBI Taxonomy" id="44745"/>
    <lineage>
        <taxon>Eukaryota</taxon>
        <taxon>Viridiplantae</taxon>
        <taxon>Chlorophyta</taxon>
        <taxon>core chlorophytes</taxon>
        <taxon>Chlorophyceae</taxon>
        <taxon>CS clade</taxon>
        <taxon>Chlamydomonadales</taxon>
        <taxon>Haematococcaceae</taxon>
        <taxon>Haematococcus</taxon>
    </lineage>
</organism>
<evidence type="ECO:0000256" key="4">
    <source>
        <dbReference type="ARBA" id="ARBA00022481"/>
    </source>
</evidence>
<dbReference type="CDD" id="cd03693">
    <property type="entry name" value="EF1_alpha_II"/>
    <property type="match status" value="1"/>
</dbReference>
<gene>
    <name evidence="8" type="ORF">HaLaN_21923</name>
</gene>
<dbReference type="InterPro" id="IPR031157">
    <property type="entry name" value="G_TR_CS"/>
</dbReference>
<dbReference type="InterPro" id="IPR027417">
    <property type="entry name" value="P-loop_NTPase"/>
</dbReference>
<dbReference type="InterPro" id="IPR004161">
    <property type="entry name" value="EFTu-like_2"/>
</dbReference>
<dbReference type="FunFam" id="2.40.30.10:FF:000115">
    <property type="entry name" value="Eukaryotic translation elongation factor 1 alpha"/>
    <property type="match status" value="1"/>
</dbReference>
<dbReference type="InterPro" id="IPR000795">
    <property type="entry name" value="T_Tr_GTP-bd_dom"/>
</dbReference>
<evidence type="ECO:0000259" key="7">
    <source>
        <dbReference type="PROSITE" id="PS51722"/>
    </source>
</evidence>
<sequence length="474" mass="51714">PATSACSKRTAMATDGKQHLSIVICGHVDSGKSTTTGRLIFELGGIPERELAKLKEEADRLGKSSFAFAFYMDTQKEERARGVTISCTTKEFYTDKYHYTIIDAPGHRDFIKNMISGAAQADVCLLMVPADGNFTTAIQKGDHKAGEIQGQTRQHARLINLLGVKQLIIGVNKMDSDTAGYKEARYKEIADEMKHMLVKVGWKDSFVEKSVPIIPISGWIGDNLIKKSENMTWYTGRDVECGQGKIHVHTLLDALNNMATVPERKIAAPLRLPISGAYKIKGVGDVLAGRVEQGEVKPNDEVIFLPTHTTANPCFGKVFTVEMHHKRVDKAGPGDNVGMNIKGLDKGNMPRTGDVMILKTDQTLKPCANFTAQIQTLDIPGEVKPGYSPIGFVRCGRAACRMKTINWKVGKETGGKKLEGAVSLKANEMAEVVFEPCQPLIVDSFKACEGLSRIAFLDGNTAVMLGKVVSTQAK</sequence>
<dbReference type="SUPFAM" id="SSF52540">
    <property type="entry name" value="P-loop containing nucleoside triphosphate hydrolases"/>
    <property type="match status" value="1"/>
</dbReference>
<keyword evidence="4" id="KW-0488">Methylation</keyword>
<evidence type="ECO:0000256" key="2">
    <source>
        <dbReference type="ARBA" id="ARBA00007249"/>
    </source>
</evidence>
<dbReference type="InterPro" id="IPR054696">
    <property type="entry name" value="GTP-eEF1A_C"/>
</dbReference>
<evidence type="ECO:0000256" key="3">
    <source>
        <dbReference type="ARBA" id="ARBA00021392"/>
    </source>
</evidence>
<reference evidence="8 9" key="1">
    <citation type="submission" date="2020-02" db="EMBL/GenBank/DDBJ databases">
        <title>Draft genome sequence of Haematococcus lacustris strain NIES-144.</title>
        <authorList>
            <person name="Morimoto D."/>
            <person name="Nakagawa S."/>
            <person name="Yoshida T."/>
            <person name="Sawayama S."/>
        </authorList>
    </citation>
    <scope>NUCLEOTIDE SEQUENCE [LARGE SCALE GENOMIC DNA]</scope>
    <source>
        <strain evidence="8 9">NIES-144</strain>
    </source>
</reference>
<protein>
    <recommendedName>
        <fullName evidence="3">Elongation factor Tu, chloroplastic</fullName>
    </recommendedName>
</protein>
<dbReference type="Gene3D" id="2.40.30.10">
    <property type="entry name" value="Translation factors"/>
    <property type="match status" value="2"/>
</dbReference>
<evidence type="ECO:0000313" key="8">
    <source>
        <dbReference type="EMBL" id="GFH24179.1"/>
    </source>
</evidence>
<accession>A0A699ZX35</accession>
<comment type="caution">
    <text evidence="8">The sequence shown here is derived from an EMBL/GenBank/DDBJ whole genome shotgun (WGS) entry which is preliminary data.</text>
</comment>
<keyword evidence="6" id="KW-0342">GTP-binding</keyword>
<dbReference type="GO" id="GO:0005525">
    <property type="term" value="F:GTP binding"/>
    <property type="evidence" value="ECO:0007669"/>
    <property type="project" value="UniProtKB-KW"/>
</dbReference>
<feature type="domain" description="Tr-type G" evidence="7">
    <location>
        <begin position="17"/>
        <end position="263"/>
    </location>
</feature>
<dbReference type="FunFam" id="2.40.30.10:FF:000159">
    <property type="entry name" value="Translation elongation factor alpha"/>
    <property type="match status" value="1"/>
</dbReference>
<dbReference type="PROSITE" id="PS00301">
    <property type="entry name" value="G_TR_1"/>
    <property type="match status" value="1"/>
</dbReference>
<dbReference type="InterPro" id="IPR009000">
    <property type="entry name" value="Transl_B-barrel_sf"/>
</dbReference>
<dbReference type="GO" id="GO:0003924">
    <property type="term" value="F:GTPase activity"/>
    <property type="evidence" value="ECO:0007669"/>
    <property type="project" value="InterPro"/>
</dbReference>
<dbReference type="Proteomes" id="UP000485058">
    <property type="component" value="Unassembled WGS sequence"/>
</dbReference>
<dbReference type="PANTHER" id="PTHR23115">
    <property type="entry name" value="TRANSLATION FACTOR"/>
    <property type="match status" value="1"/>
</dbReference>
<dbReference type="InterPro" id="IPR050100">
    <property type="entry name" value="TRAFAC_GTPase_members"/>
</dbReference>
<keyword evidence="9" id="KW-1185">Reference proteome</keyword>
<proteinExistence type="inferred from homology"/>
<feature type="non-terminal residue" evidence="8">
    <location>
        <position position="1"/>
    </location>
</feature>
<comment type="function">
    <text evidence="1">This protein promotes the GTP-dependent binding of aminoacyl-tRNA to the A-site of ribosomes during protein biosynthesis.</text>
</comment>
<dbReference type="PROSITE" id="PS51722">
    <property type="entry name" value="G_TR_2"/>
    <property type="match status" value="1"/>
</dbReference>
<comment type="similarity">
    <text evidence="2">Belongs to the TRAFAC class translation factor GTPase superfamily. Classic translation factor GTPase family. EF-Tu/EF-1A subfamily.</text>
</comment>
<dbReference type="EMBL" id="BLLF01002465">
    <property type="protein sequence ID" value="GFH24179.1"/>
    <property type="molecule type" value="Genomic_DNA"/>
</dbReference>
<dbReference type="SUPFAM" id="SSF50447">
    <property type="entry name" value="Translation proteins"/>
    <property type="match status" value="1"/>
</dbReference>
<dbReference type="Gene3D" id="3.40.50.300">
    <property type="entry name" value="P-loop containing nucleotide triphosphate hydrolases"/>
    <property type="match status" value="1"/>
</dbReference>
<dbReference type="InterPro" id="IPR009001">
    <property type="entry name" value="Transl_elong_EF1A/Init_IF2_C"/>
</dbReference>
<dbReference type="Pfam" id="PF03144">
    <property type="entry name" value="GTP_EFTU_D2"/>
    <property type="match status" value="1"/>
</dbReference>
<evidence type="ECO:0000313" key="9">
    <source>
        <dbReference type="Proteomes" id="UP000485058"/>
    </source>
</evidence>
<dbReference type="AlphaFoldDB" id="A0A699ZX35"/>